<evidence type="ECO:0000313" key="3">
    <source>
        <dbReference type="EMBL" id="EFQ84830.1"/>
    </source>
</evidence>
<name>E2S814_9ACTN</name>
<dbReference type="PROSITE" id="PS00455">
    <property type="entry name" value="AMP_BINDING"/>
    <property type="match status" value="1"/>
</dbReference>
<dbReference type="InterPro" id="IPR042099">
    <property type="entry name" value="ANL_N_sf"/>
</dbReference>
<comment type="caution">
    <text evidence="3">The sequence shown here is derived from an EMBL/GenBank/DDBJ whole genome shotgun (WGS) entry which is preliminary data.</text>
</comment>
<proteinExistence type="predicted"/>
<dbReference type="InterPro" id="IPR050237">
    <property type="entry name" value="ATP-dep_AMP-bd_enzyme"/>
</dbReference>
<dbReference type="InterPro" id="IPR020845">
    <property type="entry name" value="AMP-binding_CS"/>
</dbReference>
<dbReference type="Pfam" id="PF13193">
    <property type="entry name" value="AMP-binding_C"/>
    <property type="match status" value="1"/>
</dbReference>
<reference evidence="3" key="1">
    <citation type="submission" date="2010-08" db="EMBL/GenBank/DDBJ databases">
        <authorList>
            <person name="Muzny D."/>
            <person name="Qin X."/>
            <person name="Buhay C."/>
            <person name="Dugan-Rocha S."/>
            <person name="Ding Y."/>
            <person name="Chen G."/>
            <person name="Hawes A."/>
            <person name="Holder M."/>
            <person name="Jhangiani S."/>
            <person name="Johnson A."/>
            <person name="Khan Z."/>
            <person name="Li Z."/>
            <person name="Liu W."/>
            <person name="Liu X."/>
            <person name="Perez L."/>
            <person name="Shen H."/>
            <person name="Wang Q."/>
            <person name="Watt J."/>
            <person name="Xi L."/>
            <person name="Xin Y."/>
            <person name="Zhou J."/>
            <person name="Deng J."/>
            <person name="Jiang H."/>
            <person name="Liu Y."/>
            <person name="Qu J."/>
            <person name="Song X.-Z."/>
            <person name="Zhang L."/>
            <person name="Villasana D."/>
            <person name="Johnson A."/>
            <person name="Liu J."/>
            <person name="Liyanage D."/>
            <person name="Lorensuhewa L."/>
            <person name="Robinson T."/>
            <person name="Song A."/>
            <person name="Song B.-B."/>
            <person name="Dinh H."/>
            <person name="Thornton R."/>
            <person name="Coyle M."/>
            <person name="Francisco L."/>
            <person name="Jackson L."/>
            <person name="Javaid M."/>
            <person name="Korchina V."/>
            <person name="Kovar C."/>
            <person name="Mata R."/>
            <person name="Mathew T."/>
            <person name="Ngo R."/>
            <person name="Nguyen L."/>
            <person name="Nguyen N."/>
            <person name="Okwuonu G."/>
            <person name="Ongeri F."/>
            <person name="Pham C."/>
            <person name="Simmons D."/>
            <person name="Wilczek-Boney K."/>
            <person name="Hale W."/>
            <person name="Jakkamsetti A."/>
            <person name="Pham P."/>
            <person name="Ruth R."/>
            <person name="San Lucas F."/>
            <person name="Warren J."/>
            <person name="Zhang J."/>
            <person name="Zhao Z."/>
            <person name="Zhou C."/>
            <person name="Zhu D."/>
            <person name="Lee S."/>
            <person name="Bess C."/>
            <person name="Blankenburg K."/>
            <person name="Forbes L."/>
            <person name="Fu Q."/>
            <person name="Gubbala S."/>
            <person name="Hirani K."/>
            <person name="Jayaseelan J.C."/>
            <person name="Lara F."/>
            <person name="Munidasa M."/>
            <person name="Palculict T."/>
            <person name="Patil S."/>
            <person name="Pu L.-L."/>
            <person name="Saada N."/>
            <person name="Tang L."/>
            <person name="Weissenberger G."/>
            <person name="Zhu Y."/>
            <person name="Hemphill L."/>
            <person name="Shang Y."/>
            <person name="Youmans B."/>
            <person name="Ayvaz T."/>
            <person name="Ross M."/>
            <person name="Santibanez J."/>
            <person name="Aqrawi P."/>
            <person name="Gross S."/>
            <person name="Joshi V."/>
            <person name="Fowler G."/>
            <person name="Nazareth L."/>
            <person name="Reid J."/>
            <person name="Worley K."/>
            <person name="Petrosino J."/>
            <person name="Highlander S."/>
            <person name="Gibbs R."/>
        </authorList>
    </citation>
    <scope>NUCLEOTIDE SEQUENCE [LARGE SCALE GENOMIC DNA]</scope>
    <source>
        <strain evidence="3">DSM 15272</strain>
    </source>
</reference>
<evidence type="ECO:0000259" key="2">
    <source>
        <dbReference type="Pfam" id="PF13193"/>
    </source>
</evidence>
<dbReference type="RefSeq" id="WP_007076738.1">
    <property type="nucleotide sequence ID" value="NZ_CM001024.1"/>
</dbReference>
<dbReference type="SUPFAM" id="SSF56801">
    <property type="entry name" value="Acetyl-CoA synthetase-like"/>
    <property type="match status" value="1"/>
</dbReference>
<evidence type="ECO:0000259" key="1">
    <source>
        <dbReference type="Pfam" id="PF00501"/>
    </source>
</evidence>
<dbReference type="EMBL" id="ACLF03000001">
    <property type="protein sequence ID" value="EFQ84830.1"/>
    <property type="molecule type" value="Genomic_DNA"/>
</dbReference>
<sequence length="545" mass="59793">MTTPASRPDAEDLDGMTAPELIAHRASTSPDEVFLRDTAGAEMTYADLHLTALAWARALDRDGVSAGTAVGSMLPNSPEHYAAWLGIAWLHAHEVAINVDLRGGVLHHVLRSARVEVLVVHVDAVDRVIGLTDDLPDLRHVVVVGADRVEPDPRWRTSVRDDLLAAAADHPVELVPPAPHDVASVLFTSGTTGPSKGVVVPWAQLRAGAVPTVRFATRDGEDRFYATGSPSHVVSKGAFSTMALTRGQLVVRPVFSLTEFWSDVRRFGIRSTVLVGAMADFLLSAGPRPDDADTTLTNVLMAPVTPRHHEFELRFGTRTWTAYNMTEISVPFASTDWGIDDPRSCGRLRTDFPYYEARLVDEHDHEVPVGEVGELVVRTAVPWTVTPGYLHLPEATAAAWRNGWFHTGDAFTLDESGRYFFVDRMKDTIRRRGENISSFEVEAEVLQHPAVAECAAVAVPADEIEDEIKIVVVETPAGALDPADLVEFLTDRVPRHMVPRYVEIVAELPRTQTLRVQKSELRRATASGHIWDRTAARSPARGTRA</sequence>
<dbReference type="Gene3D" id="3.40.50.12780">
    <property type="entry name" value="N-terminal domain of ligase-like"/>
    <property type="match status" value="1"/>
</dbReference>
<dbReference type="Proteomes" id="UP000003111">
    <property type="component" value="Unassembled WGS sequence"/>
</dbReference>
<evidence type="ECO:0000313" key="4">
    <source>
        <dbReference type="Proteomes" id="UP000003111"/>
    </source>
</evidence>
<dbReference type="PANTHER" id="PTHR43767">
    <property type="entry name" value="LONG-CHAIN-FATTY-ACID--COA LIGASE"/>
    <property type="match status" value="1"/>
</dbReference>
<dbReference type="OrthoDB" id="9803968at2"/>
<gene>
    <name evidence="3" type="ORF">HMPREF0063_10171</name>
</gene>
<dbReference type="Gene3D" id="3.30.300.30">
    <property type="match status" value="1"/>
</dbReference>
<dbReference type="InterPro" id="IPR025110">
    <property type="entry name" value="AMP-bd_C"/>
</dbReference>
<protein>
    <submittedName>
        <fullName evidence="3">AMP-binding enzyme</fullName>
    </submittedName>
</protein>
<dbReference type="InterPro" id="IPR000873">
    <property type="entry name" value="AMP-dep_synth/lig_dom"/>
</dbReference>
<dbReference type="HOGENOM" id="CLU_000022_59_0_11"/>
<accession>E2S814</accession>
<dbReference type="AlphaFoldDB" id="E2S814"/>
<keyword evidence="4" id="KW-1185">Reference proteome</keyword>
<dbReference type="eggNOG" id="COG0318">
    <property type="taxonomic scope" value="Bacteria"/>
</dbReference>
<organism evidence="3 4">
    <name type="scientific">Aeromicrobium marinum DSM 15272</name>
    <dbReference type="NCBI Taxonomy" id="585531"/>
    <lineage>
        <taxon>Bacteria</taxon>
        <taxon>Bacillati</taxon>
        <taxon>Actinomycetota</taxon>
        <taxon>Actinomycetes</taxon>
        <taxon>Propionibacteriales</taxon>
        <taxon>Nocardioidaceae</taxon>
        <taxon>Aeromicrobium</taxon>
    </lineage>
</organism>
<feature type="domain" description="AMP-dependent synthetase/ligase" evidence="1">
    <location>
        <begin position="23"/>
        <end position="390"/>
    </location>
</feature>
<dbReference type="GO" id="GO:0016878">
    <property type="term" value="F:acid-thiol ligase activity"/>
    <property type="evidence" value="ECO:0007669"/>
    <property type="project" value="UniProtKB-ARBA"/>
</dbReference>
<dbReference type="STRING" id="585531.HMPREF0063_10171"/>
<dbReference type="Pfam" id="PF00501">
    <property type="entry name" value="AMP-binding"/>
    <property type="match status" value="1"/>
</dbReference>
<feature type="domain" description="AMP-binding enzyme C-terminal" evidence="2">
    <location>
        <begin position="440"/>
        <end position="513"/>
    </location>
</feature>
<dbReference type="PANTHER" id="PTHR43767:SF1">
    <property type="entry name" value="NONRIBOSOMAL PEPTIDE SYNTHASE PES1 (EUROFUNG)-RELATED"/>
    <property type="match status" value="1"/>
</dbReference>
<dbReference type="InterPro" id="IPR045851">
    <property type="entry name" value="AMP-bd_C_sf"/>
</dbReference>